<sequence>QNCHYPPHSSSGVDGRRLLQNHRPLPLVSVAFAAMDDENSNPFRRMSSRTRKVAPKMAAALASSDNRTQLWPGLKLWRMITQGLKQLNRTMMMKLLLMTMIKHTCKRGPRAQNVKPDRQKHLKMLGRLREHFLSSYTRQTWNPCLLMFHPI</sequence>
<dbReference type="Gramene" id="EOY34617">
    <property type="protein sequence ID" value="EOY34617"/>
    <property type="gene ID" value="TCM_042228"/>
</dbReference>
<dbReference type="EMBL" id="CM001887">
    <property type="protein sequence ID" value="EOY34617.1"/>
    <property type="molecule type" value="Genomic_DNA"/>
</dbReference>
<dbReference type="HOGENOM" id="CLU_1736241_0_0_1"/>
<reference evidence="1 2" key="1">
    <citation type="journal article" date="2013" name="Genome Biol.">
        <title>The genome sequence of the most widely cultivated cacao type and its use to identify candidate genes regulating pod color.</title>
        <authorList>
            <person name="Motamayor J.C."/>
            <person name="Mockaitis K."/>
            <person name="Schmutz J."/>
            <person name="Haiminen N."/>
            <person name="Iii D.L."/>
            <person name="Cornejo O."/>
            <person name="Findley S.D."/>
            <person name="Zheng P."/>
            <person name="Utro F."/>
            <person name="Royaert S."/>
            <person name="Saski C."/>
            <person name="Jenkins J."/>
            <person name="Podicheti R."/>
            <person name="Zhao M."/>
            <person name="Scheffler B.E."/>
            <person name="Stack J.C."/>
            <person name="Feltus F.A."/>
            <person name="Mustiga G.M."/>
            <person name="Amores F."/>
            <person name="Phillips W."/>
            <person name="Marelli J.P."/>
            <person name="May G.D."/>
            <person name="Shapiro H."/>
            <person name="Ma J."/>
            <person name="Bustamante C.D."/>
            <person name="Schnell R.J."/>
            <person name="Main D."/>
            <person name="Gilbert D."/>
            <person name="Parida L."/>
            <person name="Kuhn D.N."/>
        </authorList>
    </citation>
    <scope>NUCLEOTIDE SEQUENCE [LARGE SCALE GENOMIC DNA]</scope>
    <source>
        <strain evidence="2">cv. Matina 1-6</strain>
    </source>
</reference>
<keyword evidence="2" id="KW-1185">Reference proteome</keyword>
<dbReference type="AlphaFoldDB" id="A0A061GZ47"/>
<proteinExistence type="predicted"/>
<dbReference type="Proteomes" id="UP000026915">
    <property type="component" value="Chromosome 9"/>
</dbReference>
<feature type="non-terminal residue" evidence="1">
    <location>
        <position position="1"/>
    </location>
</feature>
<accession>A0A061GZ47</accession>
<protein>
    <submittedName>
        <fullName evidence="1">HIT-type Zinc finger family protein isoform 2</fullName>
    </submittedName>
</protein>
<organism evidence="1 2">
    <name type="scientific">Theobroma cacao</name>
    <name type="common">Cacao</name>
    <name type="synonym">Cocoa</name>
    <dbReference type="NCBI Taxonomy" id="3641"/>
    <lineage>
        <taxon>Eukaryota</taxon>
        <taxon>Viridiplantae</taxon>
        <taxon>Streptophyta</taxon>
        <taxon>Embryophyta</taxon>
        <taxon>Tracheophyta</taxon>
        <taxon>Spermatophyta</taxon>
        <taxon>Magnoliopsida</taxon>
        <taxon>eudicotyledons</taxon>
        <taxon>Gunneridae</taxon>
        <taxon>Pentapetalae</taxon>
        <taxon>rosids</taxon>
        <taxon>malvids</taxon>
        <taxon>Malvales</taxon>
        <taxon>Malvaceae</taxon>
        <taxon>Byttnerioideae</taxon>
        <taxon>Theobroma</taxon>
    </lineage>
</organism>
<evidence type="ECO:0000313" key="1">
    <source>
        <dbReference type="EMBL" id="EOY34617.1"/>
    </source>
</evidence>
<evidence type="ECO:0000313" key="2">
    <source>
        <dbReference type="Proteomes" id="UP000026915"/>
    </source>
</evidence>
<gene>
    <name evidence="1" type="ORF">TCM_042228</name>
</gene>
<name>A0A061GZ47_THECC</name>